<name>A0A0P8A157_9HYPH</name>
<gene>
    <name evidence="4" type="ORF">HLUCCO17_16780</name>
</gene>
<feature type="region of interest" description="Disordered" evidence="2">
    <location>
        <begin position="62"/>
        <end position="116"/>
    </location>
</feature>
<keyword evidence="1" id="KW-0233">DNA recombination</keyword>
<dbReference type="SUPFAM" id="SSF56349">
    <property type="entry name" value="DNA breaking-rejoining enzymes"/>
    <property type="match status" value="1"/>
</dbReference>
<dbReference type="GO" id="GO:0015074">
    <property type="term" value="P:DNA integration"/>
    <property type="evidence" value="ECO:0007669"/>
    <property type="project" value="InterPro"/>
</dbReference>
<evidence type="ECO:0000256" key="2">
    <source>
        <dbReference type="SAM" id="MobiDB-lite"/>
    </source>
</evidence>
<protein>
    <submittedName>
        <fullName evidence="4">Phage integrase family</fullName>
    </submittedName>
</protein>
<feature type="region of interest" description="Disordered" evidence="2">
    <location>
        <begin position="469"/>
        <end position="495"/>
    </location>
</feature>
<sequence>MSASDLSRQESASSIADLGPKPAELGIPASSMSTAYATHYAFGGFALSVAPAATATWQASAPALGNHMPPQHGPSQHGPTHHGPGHQFPPYQAHPYHQPGPAPTFSELADSYDERQRQRAATEKLLSKARLARATFIGLLGDLPITAYRPSDLQFYIDRMQYWPKNHIKRSSELHDVALTEWPIAEIIEDNRDFKCEGISRKTLEDSYVAFVRAIIRDRRTELGFADPFRDMKIAWPLSSTSPRKRLPISTLTLNKVFVHGVESGYLEEAILPLMAYLTGRRIGLLLHLRGEDFRQRDGVWIVHPQSHIRFEGKRIRVPYKTEASLRAFVLHNVLDEIGFALWASEQTGPVFANALRYPDPSKLASRRLNRLLQRSDAIAENIEVLHSLRHQAIDRMRHEKLDDKSRYLQAGHRGARTEHDDYGADNLSGENLHAVANMPLDDGLDLSPFKKLDFDRMVKAVRTTGRRAGVTARRSGRNPATTAMVSSPSVFRVA</sequence>
<evidence type="ECO:0000256" key="1">
    <source>
        <dbReference type="ARBA" id="ARBA00023172"/>
    </source>
</evidence>
<evidence type="ECO:0000313" key="5">
    <source>
        <dbReference type="Proteomes" id="UP000050497"/>
    </source>
</evidence>
<dbReference type="InterPro" id="IPR011010">
    <property type="entry name" value="DNA_brk_join_enz"/>
</dbReference>
<dbReference type="GO" id="GO:0006310">
    <property type="term" value="P:DNA recombination"/>
    <property type="evidence" value="ECO:0007669"/>
    <property type="project" value="UniProtKB-KW"/>
</dbReference>
<feature type="compositionally biased region" description="Polar residues" evidence="2">
    <location>
        <begin position="1"/>
        <end position="14"/>
    </location>
</feature>
<feature type="compositionally biased region" description="Polar residues" evidence="2">
    <location>
        <begin position="479"/>
        <end position="495"/>
    </location>
</feature>
<comment type="caution">
    <text evidence="4">The sequence shown here is derived from an EMBL/GenBank/DDBJ whole genome shotgun (WGS) entry which is preliminary data.</text>
</comment>
<dbReference type="PROSITE" id="PS51898">
    <property type="entry name" value="TYR_RECOMBINASE"/>
    <property type="match status" value="1"/>
</dbReference>
<dbReference type="InterPro" id="IPR002104">
    <property type="entry name" value="Integrase_catalytic"/>
</dbReference>
<dbReference type="InterPro" id="IPR013762">
    <property type="entry name" value="Integrase-like_cat_sf"/>
</dbReference>
<feature type="domain" description="Tyr recombinase" evidence="3">
    <location>
        <begin position="242"/>
        <end position="438"/>
    </location>
</feature>
<organism evidence="4 5">
    <name type="scientific">Saliniramus fredricksonii</name>
    <dbReference type="NCBI Taxonomy" id="1653334"/>
    <lineage>
        <taxon>Bacteria</taxon>
        <taxon>Pseudomonadati</taxon>
        <taxon>Pseudomonadota</taxon>
        <taxon>Alphaproteobacteria</taxon>
        <taxon>Hyphomicrobiales</taxon>
        <taxon>Salinarimonadaceae</taxon>
        <taxon>Saliniramus</taxon>
    </lineage>
</organism>
<dbReference type="Gene3D" id="1.10.443.10">
    <property type="entry name" value="Intergrase catalytic core"/>
    <property type="match status" value="1"/>
</dbReference>
<dbReference type="EMBL" id="LJSX01000039">
    <property type="protein sequence ID" value="KPQ08887.1"/>
    <property type="molecule type" value="Genomic_DNA"/>
</dbReference>
<proteinExistence type="predicted"/>
<dbReference type="AlphaFoldDB" id="A0A0P8A157"/>
<evidence type="ECO:0000313" key="4">
    <source>
        <dbReference type="EMBL" id="KPQ08887.1"/>
    </source>
</evidence>
<accession>A0A0P8A157</accession>
<dbReference type="Proteomes" id="UP000050497">
    <property type="component" value="Unassembled WGS sequence"/>
</dbReference>
<feature type="region of interest" description="Disordered" evidence="2">
    <location>
        <begin position="1"/>
        <end position="24"/>
    </location>
</feature>
<evidence type="ECO:0000259" key="3">
    <source>
        <dbReference type="PROSITE" id="PS51898"/>
    </source>
</evidence>
<dbReference type="GO" id="GO:0003677">
    <property type="term" value="F:DNA binding"/>
    <property type="evidence" value="ECO:0007669"/>
    <property type="project" value="InterPro"/>
</dbReference>
<reference evidence="4 5" key="1">
    <citation type="submission" date="2015-09" db="EMBL/GenBank/DDBJ databases">
        <title>Identification and resolution of microdiversity through metagenomic sequencing of parallel consortia.</title>
        <authorList>
            <person name="Nelson W.C."/>
            <person name="Romine M.F."/>
            <person name="Lindemann S.R."/>
        </authorList>
    </citation>
    <scope>NUCLEOTIDE SEQUENCE [LARGE SCALE GENOMIC DNA]</scope>
    <source>
        <strain evidence="4">HL-109</strain>
    </source>
</reference>
<feature type="compositionally biased region" description="Low complexity" evidence="2">
    <location>
        <begin position="62"/>
        <end position="78"/>
    </location>
</feature>